<protein>
    <submittedName>
        <fullName evidence="2">Alpha/beta hydrolase</fullName>
    </submittedName>
</protein>
<comment type="caution">
    <text evidence="2">The sequence shown here is derived from an EMBL/GenBank/DDBJ whole genome shotgun (WGS) entry which is preliminary data.</text>
</comment>
<dbReference type="RefSeq" id="WP_120070563.1">
    <property type="nucleotide sequence ID" value="NZ_CP126113.1"/>
</dbReference>
<gene>
    <name evidence="2" type="ORF">D4N35_004370</name>
</gene>
<dbReference type="InterPro" id="IPR051411">
    <property type="entry name" value="Polyketide_trans_af380"/>
</dbReference>
<evidence type="ECO:0000313" key="3">
    <source>
        <dbReference type="Proteomes" id="UP000273811"/>
    </source>
</evidence>
<evidence type="ECO:0000259" key="1">
    <source>
        <dbReference type="Pfam" id="PF02129"/>
    </source>
</evidence>
<proteinExistence type="predicted"/>
<name>A0A443IZS4_9BACI</name>
<accession>A0A443IZS4</accession>
<reference evidence="2" key="1">
    <citation type="submission" date="2018-12" db="EMBL/GenBank/DDBJ databases">
        <authorList>
            <person name="Sun L."/>
            <person name="Chen Z."/>
        </authorList>
    </citation>
    <scope>NUCLEOTIDE SEQUENCE [LARGE SCALE GENOMIC DNA]</scope>
    <source>
        <strain evidence="2">DSM 16012</strain>
    </source>
</reference>
<dbReference type="InterPro" id="IPR029058">
    <property type="entry name" value="AB_hydrolase_fold"/>
</dbReference>
<dbReference type="PANTHER" id="PTHR47751">
    <property type="entry name" value="SUPERFAMILY HYDROLASE, PUTATIVE (AFU_ORTHOLOGUE AFUA_2G16580)-RELATED"/>
    <property type="match status" value="1"/>
</dbReference>
<dbReference type="AlphaFoldDB" id="A0A443IZS4"/>
<dbReference type="EMBL" id="QYTU02000005">
    <property type="protein sequence ID" value="RWR13653.1"/>
    <property type="molecule type" value="Genomic_DNA"/>
</dbReference>
<sequence length="303" mass="34475">MIERQIYFYSEGSKLDGTLYLPDDYKPGEKRPAIIPNSGYQGFNEFYPRLFAKNLTKEGYICLGFDYRGFANSEGTKGRVILDEQVEDIHNAITFLSLQEEVDEENIGLIGWGMGGSNVVRVAANDTRVKAVAALNGFYHGEEWLRSIHSYVEWKEILKAVNNDRKQRVLTGQSELADPFIHYPLDPATADYVEKELAILSPFGKQTSLQFTDSIMNMNAVKEVKNVTVPLFIAHGKDNLLHPVDEAYKLFEAANDPKELYIIDGKHNDFMFHDNKIFQELIIKLLGFFGRNIPIGLKKEKVI</sequence>
<keyword evidence="2" id="KW-0378">Hydrolase</keyword>
<dbReference type="Gene3D" id="1.10.10.800">
    <property type="match status" value="1"/>
</dbReference>
<feature type="domain" description="Xaa-Pro dipeptidyl-peptidase-like" evidence="1">
    <location>
        <begin position="12"/>
        <end position="267"/>
    </location>
</feature>
<keyword evidence="3" id="KW-1185">Reference proteome</keyword>
<dbReference type="Proteomes" id="UP000273811">
    <property type="component" value="Unassembled WGS sequence"/>
</dbReference>
<dbReference type="PANTHER" id="PTHR47751:SF1">
    <property type="entry name" value="SUPERFAMILY HYDROLASE, PUTATIVE (AFU_ORTHOLOGUE AFUA_2G16580)-RELATED"/>
    <property type="match status" value="1"/>
</dbReference>
<dbReference type="Pfam" id="PF02129">
    <property type="entry name" value="Peptidase_S15"/>
    <property type="match status" value="1"/>
</dbReference>
<dbReference type="SUPFAM" id="SSF53474">
    <property type="entry name" value="alpha/beta-Hydrolases"/>
    <property type="match status" value="1"/>
</dbReference>
<evidence type="ECO:0000313" key="2">
    <source>
        <dbReference type="EMBL" id="RWR13653.1"/>
    </source>
</evidence>
<dbReference type="GO" id="GO:0016787">
    <property type="term" value="F:hydrolase activity"/>
    <property type="evidence" value="ECO:0007669"/>
    <property type="project" value="UniProtKB-KW"/>
</dbReference>
<dbReference type="Gene3D" id="3.40.50.1820">
    <property type="entry name" value="alpha/beta hydrolase"/>
    <property type="match status" value="1"/>
</dbReference>
<organism evidence="2 3">
    <name type="scientific">Siminovitchia fortis</name>
    <dbReference type="NCBI Taxonomy" id="254758"/>
    <lineage>
        <taxon>Bacteria</taxon>
        <taxon>Bacillati</taxon>
        <taxon>Bacillota</taxon>
        <taxon>Bacilli</taxon>
        <taxon>Bacillales</taxon>
        <taxon>Bacillaceae</taxon>
        <taxon>Siminovitchia</taxon>
    </lineage>
</organism>
<dbReference type="OrthoDB" id="9805123at2"/>
<dbReference type="InterPro" id="IPR000383">
    <property type="entry name" value="Xaa-Pro-like_dom"/>
</dbReference>